<dbReference type="EMBL" id="SJPY01000001">
    <property type="protein sequence ID" value="TWU45814.1"/>
    <property type="molecule type" value="Genomic_DNA"/>
</dbReference>
<feature type="transmembrane region" description="Helical" evidence="1">
    <location>
        <begin position="326"/>
        <end position="346"/>
    </location>
</feature>
<evidence type="ECO:0000313" key="3">
    <source>
        <dbReference type="Proteomes" id="UP000315471"/>
    </source>
</evidence>
<name>A0A5C6EBI2_9BACT</name>
<reference evidence="2 3" key="1">
    <citation type="submission" date="2019-02" db="EMBL/GenBank/DDBJ databases">
        <title>Deep-cultivation of Planctomycetes and their phenomic and genomic characterization uncovers novel biology.</title>
        <authorList>
            <person name="Wiegand S."/>
            <person name="Jogler M."/>
            <person name="Boedeker C."/>
            <person name="Pinto D."/>
            <person name="Vollmers J."/>
            <person name="Rivas-Marin E."/>
            <person name="Kohn T."/>
            <person name="Peeters S.H."/>
            <person name="Heuer A."/>
            <person name="Rast P."/>
            <person name="Oberbeckmann S."/>
            <person name="Bunk B."/>
            <person name="Jeske O."/>
            <person name="Meyerdierks A."/>
            <person name="Storesund J.E."/>
            <person name="Kallscheuer N."/>
            <person name="Luecker S."/>
            <person name="Lage O.M."/>
            <person name="Pohl T."/>
            <person name="Merkel B.J."/>
            <person name="Hornburger P."/>
            <person name="Mueller R.-W."/>
            <person name="Bruemmer F."/>
            <person name="Labrenz M."/>
            <person name="Spormann A.M."/>
            <person name="Op Den Camp H."/>
            <person name="Overmann J."/>
            <person name="Amann R."/>
            <person name="Jetten M.S.M."/>
            <person name="Mascher T."/>
            <person name="Medema M.H."/>
            <person name="Devos D.P."/>
            <person name="Kaster A.-K."/>
            <person name="Ovreas L."/>
            <person name="Rohde M."/>
            <person name="Galperin M.Y."/>
            <person name="Jogler C."/>
        </authorList>
    </citation>
    <scope>NUCLEOTIDE SEQUENCE [LARGE SCALE GENOMIC DNA]</scope>
    <source>
        <strain evidence="2 3">Q31b</strain>
    </source>
</reference>
<keyword evidence="3" id="KW-1185">Reference proteome</keyword>
<keyword evidence="1" id="KW-1133">Transmembrane helix</keyword>
<organism evidence="2 3">
    <name type="scientific">Novipirellula aureliae</name>
    <dbReference type="NCBI Taxonomy" id="2527966"/>
    <lineage>
        <taxon>Bacteria</taxon>
        <taxon>Pseudomonadati</taxon>
        <taxon>Planctomycetota</taxon>
        <taxon>Planctomycetia</taxon>
        <taxon>Pirellulales</taxon>
        <taxon>Pirellulaceae</taxon>
        <taxon>Novipirellula</taxon>
    </lineage>
</organism>
<proteinExistence type="predicted"/>
<dbReference type="PANTHER" id="PTHR43044">
    <property type="match status" value="1"/>
</dbReference>
<keyword evidence="1" id="KW-0812">Transmembrane</keyword>
<evidence type="ECO:0008006" key="4">
    <source>
        <dbReference type="Google" id="ProtNLM"/>
    </source>
</evidence>
<feature type="transmembrane region" description="Helical" evidence="1">
    <location>
        <begin position="73"/>
        <end position="95"/>
    </location>
</feature>
<feature type="transmembrane region" description="Helical" evidence="1">
    <location>
        <begin position="43"/>
        <end position="67"/>
    </location>
</feature>
<sequence length="432" mass="48251">MAGAGSLGHELKRLGLEVPATDITTMTKQTTIEPVYLSIPRTVILILCGGAVAGALLSVTASMLYTGGAHRVMLSYLVAFAFALSLSLGSLFFVLVQHLTRAGWGVLVRRPAEIFALNVITVAVLFVPLAFSVLGNSASLYPWATANVDELTQSKQNWLHPGLFLLRAAVFFAVWAWIAWFYFHRSRHHDLAGGEDDTRQMEWWAGPAMFVFGITLTYASFDFLMSLDPHWYSTIFGVYYFAGCAVGGFSILLLSVLLLEKYGILTPIISDEHRRDLGRLLFAFVFFWGYIAFSQYMLLWYANMPETTRWFVVRGASMAEGFGNSWGRLLVFLLFGHFIIPFFGILSRHVKSNKHAMIFWTVWLLVMHYFDLYWLVMPELGPHFTIGLPELGTLLFVSCTYLIGASLIATRTSLLPIGDPRLGASIAVTAAY</sequence>
<feature type="transmembrane region" description="Helical" evidence="1">
    <location>
        <begin position="237"/>
        <end position="259"/>
    </location>
</feature>
<feature type="transmembrane region" description="Helical" evidence="1">
    <location>
        <begin position="280"/>
        <end position="302"/>
    </location>
</feature>
<keyword evidence="1" id="KW-0472">Membrane</keyword>
<protein>
    <recommendedName>
        <fullName evidence="4">Quinol:cytochrome C oxidoreductase</fullName>
    </recommendedName>
</protein>
<feature type="transmembrane region" description="Helical" evidence="1">
    <location>
        <begin position="391"/>
        <end position="409"/>
    </location>
</feature>
<feature type="transmembrane region" description="Helical" evidence="1">
    <location>
        <begin position="358"/>
        <end position="376"/>
    </location>
</feature>
<dbReference type="AlphaFoldDB" id="A0A5C6EBI2"/>
<evidence type="ECO:0000313" key="2">
    <source>
        <dbReference type="EMBL" id="TWU45814.1"/>
    </source>
</evidence>
<dbReference type="PANTHER" id="PTHR43044:SF1">
    <property type="entry name" value="QUINOL:CYTOCHROME C OXIDOREDUCTASE QUINONE-BINDING SUBUNIT 2"/>
    <property type="match status" value="1"/>
</dbReference>
<feature type="transmembrane region" description="Helical" evidence="1">
    <location>
        <begin position="164"/>
        <end position="183"/>
    </location>
</feature>
<dbReference type="Proteomes" id="UP000315471">
    <property type="component" value="Unassembled WGS sequence"/>
</dbReference>
<evidence type="ECO:0000256" key="1">
    <source>
        <dbReference type="SAM" id="Phobius"/>
    </source>
</evidence>
<feature type="transmembrane region" description="Helical" evidence="1">
    <location>
        <begin position="115"/>
        <end position="144"/>
    </location>
</feature>
<accession>A0A5C6EBI2</accession>
<comment type="caution">
    <text evidence="2">The sequence shown here is derived from an EMBL/GenBank/DDBJ whole genome shotgun (WGS) entry which is preliminary data.</text>
</comment>
<gene>
    <name evidence="2" type="ORF">Q31b_09900</name>
</gene>
<feature type="transmembrane region" description="Helical" evidence="1">
    <location>
        <begin position="203"/>
        <end position="225"/>
    </location>
</feature>